<dbReference type="AlphaFoldDB" id="A0A0A6S3C7"/>
<evidence type="ECO:0000313" key="2">
    <source>
        <dbReference type="Proteomes" id="UP000030428"/>
    </source>
</evidence>
<reference evidence="1 2" key="1">
    <citation type="journal article" date="2016" name="Front. Microbiol.">
        <title>Single-Cell (Meta-)Genomics of a Dimorphic Candidatus Thiomargarita nelsonii Reveals Genomic Plasticity.</title>
        <authorList>
            <person name="Flood B.E."/>
            <person name="Fliss P."/>
            <person name="Jones D.S."/>
            <person name="Dick G.J."/>
            <person name="Jain S."/>
            <person name="Kaster A.K."/>
            <person name="Winkel M."/>
            <person name="Mussmann M."/>
            <person name="Bailey J."/>
        </authorList>
    </citation>
    <scope>NUCLEOTIDE SEQUENCE [LARGE SCALE GENOMIC DNA]</scope>
    <source>
        <strain evidence="1">Hydrate Ridge</strain>
    </source>
</reference>
<sequence length="269" mass="31704">MPIAPLNNQVVFKKLLSDEEILKAFIKDFLNIDITPQSIEVEKKFVPPIGGVDIEIDIFVEDPIHRLVIEIQRERYDYDFDRFWHYHIASQLELVKSHKKYQLDRTVYSIIWFTRKVREKQYQRSLMTTRQVTETEQGESTILYPHQLFFLNPFYLNDKTPQGLEDWMTLVVESINNPTHPKINLNRQIMQKAAKLIDDDGLTPQERMAIIDERDYNNMRRKEWEDGLQIGRIAEKQKIARSLLAKGLDHAFIAETTGLSIDELESLTN</sequence>
<dbReference type="Proteomes" id="UP000030428">
    <property type="component" value="Unassembled WGS sequence"/>
</dbReference>
<dbReference type="NCBIfam" id="TIGR01784">
    <property type="entry name" value="T_den_put_tspse"/>
    <property type="match status" value="1"/>
</dbReference>
<dbReference type="EMBL" id="JSZA02000184">
    <property type="protein sequence ID" value="KHD06844.1"/>
    <property type="molecule type" value="Genomic_DNA"/>
</dbReference>
<comment type="caution">
    <text evidence="1">The sequence shown here is derived from an EMBL/GenBank/DDBJ whole genome shotgun (WGS) entry which is preliminary data.</text>
</comment>
<organism evidence="1 2">
    <name type="scientific">Candidatus Thiomargarita nelsonii</name>
    <dbReference type="NCBI Taxonomy" id="1003181"/>
    <lineage>
        <taxon>Bacteria</taxon>
        <taxon>Pseudomonadati</taxon>
        <taxon>Pseudomonadota</taxon>
        <taxon>Gammaproteobacteria</taxon>
        <taxon>Thiotrichales</taxon>
        <taxon>Thiotrichaceae</taxon>
        <taxon>Thiomargarita</taxon>
    </lineage>
</organism>
<keyword evidence="2" id="KW-1185">Reference proteome</keyword>
<protein>
    <recommendedName>
        <fullName evidence="3">Rpn family recombination-promoting nuclease/putative transposase</fullName>
    </recommendedName>
</protein>
<proteinExistence type="predicted"/>
<evidence type="ECO:0000313" key="1">
    <source>
        <dbReference type="EMBL" id="KHD06844.1"/>
    </source>
</evidence>
<gene>
    <name evidence="1" type="ORF">PN36_28440</name>
</gene>
<accession>A0A0A6S3C7</accession>
<dbReference type="InterPro" id="IPR010106">
    <property type="entry name" value="RpnA"/>
</dbReference>
<evidence type="ECO:0008006" key="3">
    <source>
        <dbReference type="Google" id="ProtNLM"/>
    </source>
</evidence>
<name>A0A0A6S3C7_9GAMM</name>